<dbReference type="Pfam" id="PF01381">
    <property type="entry name" value="HTH_3"/>
    <property type="match status" value="1"/>
</dbReference>
<sequence>MKNNLEEMRKTLGLTQEQLGDKLNVSRQTIISIESGRYNPSLELAFKIAYFFNSNIHDIFIFKEEV</sequence>
<dbReference type="RefSeq" id="WP_150887764.1">
    <property type="nucleotide sequence ID" value="NZ_CM017269.1"/>
</dbReference>
<geneLocation type="plasmid" evidence="4">
    <name>ppbmmp</name>
</geneLocation>
<dbReference type="AlphaFoldDB" id="A0A5P3XKE7"/>
<dbReference type="Proteomes" id="UP000326961">
    <property type="component" value="Plasmid pPbmMP"/>
</dbReference>
<dbReference type="GO" id="GO:0003677">
    <property type="term" value="F:DNA binding"/>
    <property type="evidence" value="ECO:0007669"/>
    <property type="project" value="UniProtKB-KW"/>
</dbReference>
<dbReference type="InterPro" id="IPR010982">
    <property type="entry name" value="Lambda_DNA-bd_dom_sf"/>
</dbReference>
<evidence type="ECO:0000259" key="2">
    <source>
        <dbReference type="PROSITE" id="PS50943"/>
    </source>
</evidence>
<evidence type="ECO:0000313" key="3">
    <source>
        <dbReference type="EMBL" id="QEZ70848.1"/>
    </source>
</evidence>
<dbReference type="InterPro" id="IPR001387">
    <property type="entry name" value="Cro/C1-type_HTH"/>
</dbReference>
<reference evidence="3 4" key="1">
    <citation type="submission" date="2018-09" db="EMBL/GenBank/DDBJ databases">
        <title>A clostridial neurotoxin that targets Anopheles mosquitoes.</title>
        <authorList>
            <person name="Contreras E."/>
            <person name="Masuyer G."/>
            <person name="Qureshi N."/>
            <person name="Chawla S."/>
            <person name="Lim H.L."/>
            <person name="Chen J."/>
            <person name="Stenmark P."/>
            <person name="Gill S."/>
        </authorList>
    </citation>
    <scope>NUCLEOTIDE SEQUENCE [LARGE SCALE GENOMIC DNA]</scope>
    <source>
        <strain evidence="3 4">Cbm</strain>
        <plasmid evidence="4">ppbmmp</plasmid>
    </source>
</reference>
<gene>
    <name evidence="3" type="ORF">D4A35_18100</name>
</gene>
<protein>
    <submittedName>
        <fullName evidence="3">Transcriptional regulator</fullName>
    </submittedName>
</protein>
<dbReference type="SUPFAM" id="SSF47413">
    <property type="entry name" value="lambda repressor-like DNA-binding domains"/>
    <property type="match status" value="1"/>
</dbReference>
<name>A0A5P3XKE7_PARBF</name>
<keyword evidence="1" id="KW-0238">DNA-binding</keyword>
<accession>A0A5P3XKE7</accession>
<dbReference type="PROSITE" id="PS50943">
    <property type="entry name" value="HTH_CROC1"/>
    <property type="match status" value="1"/>
</dbReference>
<dbReference type="SMART" id="SM00530">
    <property type="entry name" value="HTH_XRE"/>
    <property type="match status" value="1"/>
</dbReference>
<dbReference type="PANTHER" id="PTHR46558:SF4">
    <property type="entry name" value="DNA-BIDING PHAGE PROTEIN"/>
    <property type="match status" value="1"/>
</dbReference>
<keyword evidence="3" id="KW-0614">Plasmid</keyword>
<feature type="domain" description="HTH cro/C1-type" evidence="2">
    <location>
        <begin position="5"/>
        <end position="59"/>
    </location>
</feature>
<proteinExistence type="predicted"/>
<dbReference type="EMBL" id="CP032455">
    <property type="protein sequence ID" value="QEZ70848.1"/>
    <property type="molecule type" value="Genomic_DNA"/>
</dbReference>
<dbReference type="CDD" id="cd00093">
    <property type="entry name" value="HTH_XRE"/>
    <property type="match status" value="1"/>
</dbReference>
<evidence type="ECO:0000313" key="4">
    <source>
        <dbReference type="Proteomes" id="UP000326961"/>
    </source>
</evidence>
<organism evidence="3 4">
    <name type="scientific">Paraclostridium bifermentans</name>
    <name type="common">Clostridium bifermentans</name>
    <dbReference type="NCBI Taxonomy" id="1490"/>
    <lineage>
        <taxon>Bacteria</taxon>
        <taxon>Bacillati</taxon>
        <taxon>Bacillota</taxon>
        <taxon>Clostridia</taxon>
        <taxon>Peptostreptococcales</taxon>
        <taxon>Peptostreptococcaceae</taxon>
        <taxon>Paraclostridium</taxon>
    </lineage>
</organism>
<dbReference type="Gene3D" id="1.10.260.40">
    <property type="entry name" value="lambda repressor-like DNA-binding domains"/>
    <property type="match status" value="1"/>
</dbReference>
<evidence type="ECO:0000256" key="1">
    <source>
        <dbReference type="ARBA" id="ARBA00023125"/>
    </source>
</evidence>
<dbReference type="PANTHER" id="PTHR46558">
    <property type="entry name" value="TRACRIPTIONAL REGULATORY PROTEIN-RELATED-RELATED"/>
    <property type="match status" value="1"/>
</dbReference>